<feature type="region of interest" description="Disordered" evidence="1">
    <location>
        <begin position="33"/>
        <end position="75"/>
    </location>
</feature>
<reference evidence="2" key="1">
    <citation type="submission" date="2020-02" db="EMBL/GenBank/DDBJ databases">
        <authorList>
            <person name="Meier V. D."/>
        </authorList>
    </citation>
    <scope>NUCLEOTIDE SEQUENCE</scope>
    <source>
        <strain evidence="2">AVDCRST_MAG40</strain>
    </source>
</reference>
<organism evidence="2">
    <name type="scientific">uncultured Gemmatimonadaceae bacterium</name>
    <dbReference type="NCBI Taxonomy" id="246130"/>
    <lineage>
        <taxon>Bacteria</taxon>
        <taxon>Pseudomonadati</taxon>
        <taxon>Gemmatimonadota</taxon>
        <taxon>Gemmatimonadia</taxon>
        <taxon>Gemmatimonadales</taxon>
        <taxon>Gemmatimonadaceae</taxon>
        <taxon>environmental samples</taxon>
    </lineage>
</organism>
<evidence type="ECO:0000256" key="1">
    <source>
        <dbReference type="SAM" id="MobiDB-lite"/>
    </source>
</evidence>
<feature type="compositionally biased region" description="Basic residues" evidence="1">
    <location>
        <begin position="445"/>
        <end position="455"/>
    </location>
</feature>
<feature type="region of interest" description="Disordered" evidence="1">
    <location>
        <begin position="301"/>
        <end position="469"/>
    </location>
</feature>
<gene>
    <name evidence="2" type="ORF">AVDCRST_MAG40-66</name>
</gene>
<feature type="non-terminal residue" evidence="2">
    <location>
        <position position="469"/>
    </location>
</feature>
<feature type="compositionally biased region" description="Basic residues" evidence="1">
    <location>
        <begin position="218"/>
        <end position="228"/>
    </location>
</feature>
<accession>A0A6J4K5N5</accession>
<feature type="region of interest" description="Disordered" evidence="1">
    <location>
        <begin position="164"/>
        <end position="186"/>
    </location>
</feature>
<dbReference type="AlphaFoldDB" id="A0A6J4K5N5"/>
<feature type="compositionally biased region" description="Basic residues" evidence="1">
    <location>
        <begin position="34"/>
        <end position="43"/>
    </location>
</feature>
<feature type="non-terminal residue" evidence="2">
    <location>
        <position position="1"/>
    </location>
</feature>
<feature type="region of interest" description="Disordered" evidence="1">
    <location>
        <begin position="200"/>
        <end position="243"/>
    </location>
</feature>
<feature type="compositionally biased region" description="Basic and acidic residues" evidence="1">
    <location>
        <begin position="231"/>
        <end position="240"/>
    </location>
</feature>
<protein>
    <submittedName>
        <fullName evidence="2">Predicted maltose transporter MalT</fullName>
    </submittedName>
</protein>
<name>A0A6J4K5N5_9BACT</name>
<feature type="compositionally biased region" description="Basic residues" evidence="1">
    <location>
        <begin position="51"/>
        <end position="67"/>
    </location>
</feature>
<proteinExistence type="predicted"/>
<feature type="compositionally biased region" description="Basic and acidic residues" evidence="1">
    <location>
        <begin position="308"/>
        <end position="317"/>
    </location>
</feature>
<dbReference type="EMBL" id="CADCTX010000019">
    <property type="protein sequence ID" value="CAA9296386.1"/>
    <property type="molecule type" value="Genomic_DNA"/>
</dbReference>
<feature type="compositionally biased region" description="Basic and acidic residues" evidence="1">
    <location>
        <begin position="345"/>
        <end position="359"/>
    </location>
</feature>
<evidence type="ECO:0000313" key="2">
    <source>
        <dbReference type="EMBL" id="CAA9296386.1"/>
    </source>
</evidence>
<feature type="compositionally biased region" description="Basic and acidic residues" evidence="1">
    <location>
        <begin position="380"/>
        <end position="389"/>
    </location>
</feature>
<sequence length="469" mass="50597">GKVAPEFLAAVQHELRLPRHPVRLGAAAREHVGRVRAARRAPRRGAAALARRPRHRPPRAARHRRAERPHLGAARAAAPLLPRGGDLRLGGALLHAHLHLALDGGEPALDARRVDQRLHGAVPRLRGRQARHVAAHRGLRDAVAVHRRGGEPRQRAPLRARAVRRHGEHGERHPAHGEVLVPGRRGGVPARRALDGVHHHRVSAGRHGGVRAPAPGAARRRRAVRRGGRGGARDAQDDAAARPGAAAHLARALLHVALLRPRHRAPRLRRHRPALGALRRRDGVGRLRLRLLLDRLLPHRARPPAAGRGHEPQDGARGRARVRRPGAALGVPDPGPLPAHPQHGRRGDRVGVDPLDAVRHPRGRAPGRPHGGVHGGVQLLHRDPRDRRLVRLRPAHPGPVRRGQPAGAALRRDAGRRLPAGGRRLRGAGGRRGGRGARGRGDRGRRGRAAAHARHAAAGAEQRPGGPRV</sequence>